<dbReference type="GO" id="GO:0016757">
    <property type="term" value="F:glycosyltransferase activity"/>
    <property type="evidence" value="ECO:0007669"/>
    <property type="project" value="InterPro"/>
</dbReference>
<gene>
    <name evidence="3" type="ORF">E5139_03690</name>
</gene>
<feature type="domain" description="Glycosyl transferase family 1" evidence="2">
    <location>
        <begin position="187"/>
        <end position="350"/>
    </location>
</feature>
<evidence type="ECO:0000259" key="2">
    <source>
        <dbReference type="Pfam" id="PF00534"/>
    </source>
</evidence>
<evidence type="ECO:0000256" key="1">
    <source>
        <dbReference type="ARBA" id="ARBA00022679"/>
    </source>
</evidence>
<protein>
    <submittedName>
        <fullName evidence="3">Glycosyltransferase family 4 protein</fullName>
    </submittedName>
</protein>
<dbReference type="Proteomes" id="UP000297053">
    <property type="component" value="Chromosome"/>
</dbReference>
<dbReference type="SUPFAM" id="SSF53756">
    <property type="entry name" value="UDP-Glycosyltransferase/glycogen phosphorylase"/>
    <property type="match status" value="1"/>
</dbReference>
<dbReference type="Pfam" id="PF00534">
    <property type="entry name" value="Glycos_transf_1"/>
    <property type="match status" value="1"/>
</dbReference>
<name>A0A4D6KC30_9EURY</name>
<dbReference type="RefSeq" id="WP_012807613.1">
    <property type="nucleotide sequence ID" value="NZ_CP039375.1"/>
</dbReference>
<dbReference type="Gene3D" id="3.40.50.2000">
    <property type="entry name" value="Glycogen Phosphorylase B"/>
    <property type="match status" value="2"/>
</dbReference>
<dbReference type="EMBL" id="CP039375">
    <property type="protein sequence ID" value="QCD64782.1"/>
    <property type="molecule type" value="Genomic_DNA"/>
</dbReference>
<keyword evidence="1 3" id="KW-0808">Transferase</keyword>
<proteinExistence type="predicted"/>
<dbReference type="PANTHER" id="PTHR46401:SF2">
    <property type="entry name" value="GLYCOSYLTRANSFERASE WBBK-RELATED"/>
    <property type="match status" value="1"/>
</dbReference>
<organism evidence="3 4">
    <name type="scientific">Halomicrobium mukohataei</name>
    <dbReference type="NCBI Taxonomy" id="57705"/>
    <lineage>
        <taxon>Archaea</taxon>
        <taxon>Methanobacteriati</taxon>
        <taxon>Methanobacteriota</taxon>
        <taxon>Stenosarchaea group</taxon>
        <taxon>Halobacteria</taxon>
        <taxon>Halobacteriales</taxon>
        <taxon>Haloarculaceae</taxon>
        <taxon>Halomicrobium</taxon>
    </lineage>
</organism>
<reference evidence="3 4" key="2">
    <citation type="submission" date="2019-04" db="EMBL/GenBank/DDBJ databases">
        <authorList>
            <person name="Yang S."/>
            <person name="Wei W."/>
        </authorList>
    </citation>
    <scope>NUCLEOTIDE SEQUENCE [LARGE SCALE GENOMIC DNA]</scope>
    <source>
        <strain evidence="4">ZP60</strain>
    </source>
</reference>
<dbReference type="OMA" id="PYKGVED"/>
<evidence type="ECO:0000313" key="3">
    <source>
        <dbReference type="EMBL" id="QCD64782.1"/>
    </source>
</evidence>
<reference evidence="3 4" key="1">
    <citation type="submission" date="2019-04" db="EMBL/GenBank/DDBJ databases">
        <title>Complete genome sequence of Arthrobacter sp. ZXY-2 associated with effective atrazine degradation and salt adaptation.</title>
        <authorList>
            <person name="Zhao X."/>
        </authorList>
    </citation>
    <scope>NUCLEOTIDE SEQUENCE [LARGE SCALE GENOMIC DNA]</scope>
    <source>
        <strain evidence="4">ZP60</strain>
    </source>
</reference>
<dbReference type="AlphaFoldDB" id="A0A4D6KC30"/>
<dbReference type="InterPro" id="IPR001296">
    <property type="entry name" value="Glyco_trans_1"/>
</dbReference>
<accession>A0A4D6KC30</accession>
<dbReference type="KEGG" id="halz:E5139_03690"/>
<dbReference type="PANTHER" id="PTHR46401">
    <property type="entry name" value="GLYCOSYLTRANSFERASE WBBK-RELATED"/>
    <property type="match status" value="1"/>
</dbReference>
<evidence type="ECO:0000313" key="4">
    <source>
        <dbReference type="Proteomes" id="UP000297053"/>
    </source>
</evidence>
<dbReference type="GeneID" id="39881273"/>
<sequence>MKVSVLCSDLSNNQLGRAYVIAKGLERGPFDVEVIGGLAQGTDVYEPFSDEFDYKKVKIPANPISITSIPKILDKTTGDVVYAIKPRTFSFGVGILNKAINNVPIILDIDDWERGLHIESKHNTDHYLIKSILDPNGYYSTKLLSPFITRADKITTVSQFLQQKYQADYIIPHARDTSWLNPKNTDQKKMKKKYGVINQRVAMFLGQPRTHKGVEIILQSVQRSKIPNIEVMMVNAENNKIKKLNREYENLTLIDPFSFSNLPQFLSMADVVIIPQEESPASVGQVPAKLIDAMAMKKPIISTNIGDIPEILNECGIVVEPENVSQVVGAIETILEDDELRNSMREAARKKCVNEYSMKNASDKLTEVISEVI</sequence>